<dbReference type="AlphaFoldDB" id="U9T340"/>
<dbReference type="Pfam" id="PF00069">
    <property type="entry name" value="Pkinase"/>
    <property type="match status" value="1"/>
</dbReference>
<organism evidence="2">
    <name type="scientific">Rhizophagus irregularis (strain DAOM 181602 / DAOM 197198 / MUCL 43194)</name>
    <name type="common">Arbuscular mycorrhizal fungus</name>
    <name type="synonym">Glomus intraradices</name>
    <dbReference type="NCBI Taxonomy" id="747089"/>
    <lineage>
        <taxon>Eukaryota</taxon>
        <taxon>Fungi</taxon>
        <taxon>Fungi incertae sedis</taxon>
        <taxon>Mucoromycota</taxon>
        <taxon>Glomeromycotina</taxon>
        <taxon>Glomeromycetes</taxon>
        <taxon>Glomerales</taxon>
        <taxon>Glomeraceae</taxon>
        <taxon>Rhizophagus</taxon>
    </lineage>
</organism>
<name>U9T340_RHIID</name>
<dbReference type="PROSITE" id="PS50011">
    <property type="entry name" value="PROTEIN_KINASE_DOM"/>
    <property type="match status" value="1"/>
</dbReference>
<dbReference type="EMBL" id="KI296981">
    <property type="protein sequence ID" value="ESA00758.1"/>
    <property type="molecule type" value="Genomic_DNA"/>
</dbReference>
<evidence type="ECO:0000259" key="1">
    <source>
        <dbReference type="PROSITE" id="PS50011"/>
    </source>
</evidence>
<dbReference type="InterPro" id="IPR000719">
    <property type="entry name" value="Prot_kinase_dom"/>
</dbReference>
<evidence type="ECO:0000313" key="2">
    <source>
        <dbReference type="EMBL" id="ESA00758.1"/>
    </source>
</evidence>
<dbReference type="SUPFAM" id="SSF56112">
    <property type="entry name" value="Protein kinase-like (PK-like)"/>
    <property type="match status" value="1"/>
</dbReference>
<protein>
    <recommendedName>
        <fullName evidence="1">Protein kinase domain-containing protein</fullName>
    </recommendedName>
</protein>
<dbReference type="Gene3D" id="1.10.510.10">
    <property type="entry name" value="Transferase(Phosphotransferase) domain 1"/>
    <property type="match status" value="1"/>
</dbReference>
<dbReference type="InterPro" id="IPR011009">
    <property type="entry name" value="Kinase-like_dom_sf"/>
</dbReference>
<dbReference type="GO" id="GO:0004672">
    <property type="term" value="F:protein kinase activity"/>
    <property type="evidence" value="ECO:0007669"/>
    <property type="project" value="InterPro"/>
</dbReference>
<dbReference type="HOGENOM" id="CLU_1705202_0_0_1"/>
<gene>
    <name evidence="2" type="ORF">GLOINDRAFT_8191</name>
</gene>
<accession>U9T340</accession>
<dbReference type="VEuPathDB" id="FungiDB:RhiirFUN_010812"/>
<sequence length="154" mass="17915">MFILTQVFKDELDNSNNESLDQYTWYKRLKILEELSGALKSIHGKGVIHHDFHCGNILMNDEDIFHFPAIGDLGLCGNYNKTRILIGVTSFIAPEHLKENPEKLQQHLIFIVVWIIGCCNLPYEEFKNDQLRLQFNIVIKGLLQKIFQQVMQNL</sequence>
<reference evidence="2" key="1">
    <citation type="submission" date="2013-07" db="EMBL/GenBank/DDBJ databases">
        <title>The genome of an arbuscular mycorrhizal fungus provides insights into the evolution of the oldest plant symbiosis.</title>
        <authorList>
            <consortium name="DOE Joint Genome Institute"/>
            <person name="Tisserant E."/>
            <person name="Malbreil M."/>
            <person name="Kuo A."/>
            <person name="Kohler A."/>
            <person name="Symeonidi A."/>
            <person name="Balestrini R."/>
            <person name="Charron P."/>
            <person name="Duensing N."/>
            <person name="Frei-dit-Frey N."/>
            <person name="Gianinazzi-Pearson V."/>
            <person name="Gilbert B."/>
            <person name="Handa Y."/>
            <person name="Hijri M."/>
            <person name="Kaul R."/>
            <person name="Kawaguchi M."/>
            <person name="Krajinski F."/>
            <person name="Lammers P."/>
            <person name="Lapierre D."/>
            <person name="Masclaux F.G."/>
            <person name="Murat C."/>
            <person name="Morin E."/>
            <person name="Ndikumana S."/>
            <person name="Pagni M."/>
            <person name="Petitpierre D."/>
            <person name="Requena N."/>
            <person name="Rosikiewicz P."/>
            <person name="Riley R."/>
            <person name="Saito K."/>
            <person name="San Clemente H."/>
            <person name="Shapiro H."/>
            <person name="van Tuinen D."/>
            <person name="Becard G."/>
            <person name="Bonfante P."/>
            <person name="Paszkowski U."/>
            <person name="Shachar-Hill Y."/>
            <person name="Young J.P."/>
            <person name="Sanders I.R."/>
            <person name="Henrissat B."/>
            <person name="Rensing S.A."/>
            <person name="Grigoriev I.V."/>
            <person name="Corradi N."/>
            <person name="Roux C."/>
            <person name="Martin F."/>
        </authorList>
    </citation>
    <scope>NUCLEOTIDE SEQUENCE</scope>
    <source>
        <strain evidence="2">DAOM 197198</strain>
    </source>
</reference>
<feature type="domain" description="Protein kinase" evidence="1">
    <location>
        <begin position="1"/>
        <end position="154"/>
    </location>
</feature>
<dbReference type="GO" id="GO:0005524">
    <property type="term" value="F:ATP binding"/>
    <property type="evidence" value="ECO:0007669"/>
    <property type="project" value="InterPro"/>
</dbReference>
<proteinExistence type="predicted"/>